<comment type="caution">
    <text evidence="4">The sequence shown here is derived from an EMBL/GenBank/DDBJ whole genome shotgun (WGS) entry which is preliminary data.</text>
</comment>
<dbReference type="SUPFAM" id="SSF57667">
    <property type="entry name" value="beta-beta-alpha zinc fingers"/>
    <property type="match status" value="1"/>
</dbReference>
<dbReference type="InterPro" id="IPR044291">
    <property type="entry name" value="GIS/GIS2/ZFP8"/>
</dbReference>
<evidence type="ECO:0000256" key="2">
    <source>
        <dbReference type="SAM" id="MobiDB-lite"/>
    </source>
</evidence>
<dbReference type="PANTHER" id="PTHR46547:SF7">
    <property type="entry name" value="ZINC FINGER PROTEIN GIS"/>
    <property type="match status" value="1"/>
</dbReference>
<evidence type="ECO:0000313" key="5">
    <source>
        <dbReference type="Proteomes" id="UP001222027"/>
    </source>
</evidence>
<feature type="region of interest" description="Disordered" evidence="2">
    <location>
        <begin position="51"/>
        <end position="71"/>
    </location>
</feature>
<sequence length="276" mass="29562">MSQQEAQSSMRVTVDSFSQLPFIRALPAADNTSNGSSAAIRLFGIDFPTEPDASSQDGSFNDPPSTTETSNTLQSAANAIANTDSGESGKKFECHYCRRKFPTSQALGGHQNAHKRERQHAKRAHLHSAMASQNYHHPSFVYGYLNYRNLCSVPSATRFDHPPPPNYPSWTTTATTINPAVRFYGGLGSSSQPVTGSPISELWRMPVHGCTASLQEDYPPALPSSGGRRYTKEVAVEVGGGTVGFCSSSSSSLGSQKDQGGLDSASKNGLSLDLRL</sequence>
<dbReference type="GO" id="GO:0008270">
    <property type="term" value="F:zinc ion binding"/>
    <property type="evidence" value="ECO:0007669"/>
    <property type="project" value="UniProtKB-KW"/>
</dbReference>
<keyword evidence="1" id="KW-0862">Zinc</keyword>
<evidence type="ECO:0000259" key="3">
    <source>
        <dbReference type="PROSITE" id="PS50157"/>
    </source>
</evidence>
<reference evidence="4 5" key="1">
    <citation type="submission" date="2022-12" db="EMBL/GenBank/DDBJ databases">
        <title>Chromosome-scale assembly of the Ensete ventricosum genome.</title>
        <authorList>
            <person name="Dussert Y."/>
            <person name="Stocks J."/>
            <person name="Wendawek A."/>
            <person name="Woldeyes F."/>
            <person name="Nichols R.A."/>
            <person name="Borrell J.S."/>
        </authorList>
    </citation>
    <scope>NUCLEOTIDE SEQUENCE [LARGE SCALE GENOMIC DNA]</scope>
    <source>
        <strain evidence="5">cv. Maze</strain>
        <tissue evidence="4">Seeds</tissue>
    </source>
</reference>
<organism evidence="4 5">
    <name type="scientific">Ensete ventricosum</name>
    <name type="common">Abyssinian banana</name>
    <name type="synonym">Musa ensete</name>
    <dbReference type="NCBI Taxonomy" id="4639"/>
    <lineage>
        <taxon>Eukaryota</taxon>
        <taxon>Viridiplantae</taxon>
        <taxon>Streptophyta</taxon>
        <taxon>Embryophyta</taxon>
        <taxon>Tracheophyta</taxon>
        <taxon>Spermatophyta</taxon>
        <taxon>Magnoliopsida</taxon>
        <taxon>Liliopsida</taxon>
        <taxon>Zingiberales</taxon>
        <taxon>Musaceae</taxon>
        <taxon>Ensete</taxon>
    </lineage>
</organism>
<gene>
    <name evidence="4" type="ORF">OPV22_026241</name>
</gene>
<feature type="domain" description="C2H2-type" evidence="3">
    <location>
        <begin position="92"/>
        <end position="119"/>
    </location>
</feature>
<feature type="compositionally biased region" description="Polar residues" evidence="2">
    <location>
        <begin position="52"/>
        <end position="71"/>
    </location>
</feature>
<name>A0AAV8QEV0_ENSVE</name>
<dbReference type="GO" id="GO:0009739">
    <property type="term" value="P:response to gibberellin"/>
    <property type="evidence" value="ECO:0007669"/>
    <property type="project" value="InterPro"/>
</dbReference>
<evidence type="ECO:0000256" key="1">
    <source>
        <dbReference type="PROSITE-ProRule" id="PRU00042"/>
    </source>
</evidence>
<dbReference type="PROSITE" id="PS00028">
    <property type="entry name" value="ZINC_FINGER_C2H2_1"/>
    <property type="match status" value="1"/>
</dbReference>
<keyword evidence="5" id="KW-1185">Reference proteome</keyword>
<dbReference type="Proteomes" id="UP001222027">
    <property type="component" value="Unassembled WGS sequence"/>
</dbReference>
<dbReference type="Gene3D" id="3.30.160.60">
    <property type="entry name" value="Classic Zinc Finger"/>
    <property type="match status" value="1"/>
</dbReference>
<feature type="compositionally biased region" description="Low complexity" evidence="2">
    <location>
        <begin position="248"/>
        <end position="261"/>
    </location>
</feature>
<proteinExistence type="predicted"/>
<dbReference type="GO" id="GO:0003700">
    <property type="term" value="F:DNA-binding transcription factor activity"/>
    <property type="evidence" value="ECO:0007669"/>
    <property type="project" value="InterPro"/>
</dbReference>
<keyword evidence="1" id="KW-0479">Metal-binding</keyword>
<dbReference type="Pfam" id="PF13912">
    <property type="entry name" value="zf-C2H2_6"/>
    <property type="match status" value="1"/>
</dbReference>
<dbReference type="GO" id="GO:0010090">
    <property type="term" value="P:trichome morphogenesis"/>
    <property type="evidence" value="ECO:0007669"/>
    <property type="project" value="InterPro"/>
</dbReference>
<dbReference type="PANTHER" id="PTHR46547">
    <property type="entry name" value="ZINC FINGER PROTEIN GIS"/>
    <property type="match status" value="1"/>
</dbReference>
<evidence type="ECO:0000313" key="4">
    <source>
        <dbReference type="EMBL" id="KAJ8471898.1"/>
    </source>
</evidence>
<protein>
    <recommendedName>
        <fullName evidence="3">C2H2-type domain-containing protein</fullName>
    </recommendedName>
</protein>
<dbReference type="InterPro" id="IPR013087">
    <property type="entry name" value="Znf_C2H2_type"/>
</dbReference>
<dbReference type="PROSITE" id="PS50157">
    <property type="entry name" value="ZINC_FINGER_C2H2_2"/>
    <property type="match status" value="1"/>
</dbReference>
<accession>A0AAV8QEV0</accession>
<feature type="region of interest" description="Disordered" evidence="2">
    <location>
        <begin position="248"/>
        <end position="276"/>
    </location>
</feature>
<dbReference type="AlphaFoldDB" id="A0AAV8QEV0"/>
<dbReference type="InterPro" id="IPR036236">
    <property type="entry name" value="Znf_C2H2_sf"/>
</dbReference>
<keyword evidence="1" id="KW-0863">Zinc-finger</keyword>
<dbReference type="EMBL" id="JAQQAF010000007">
    <property type="protein sequence ID" value="KAJ8471898.1"/>
    <property type="molecule type" value="Genomic_DNA"/>
</dbReference>